<evidence type="ECO:0000313" key="2">
    <source>
        <dbReference type="Proteomes" id="UP001152523"/>
    </source>
</evidence>
<gene>
    <name evidence="1" type="ORF">CEPIT_LOCUS40909</name>
</gene>
<dbReference type="Proteomes" id="UP001152523">
    <property type="component" value="Unassembled WGS sequence"/>
</dbReference>
<name>A0AAV0G748_9ASTE</name>
<reference evidence="1" key="1">
    <citation type="submission" date="2022-07" db="EMBL/GenBank/DDBJ databases">
        <authorList>
            <person name="Macas J."/>
            <person name="Novak P."/>
            <person name="Neumann P."/>
        </authorList>
    </citation>
    <scope>NUCLEOTIDE SEQUENCE</scope>
</reference>
<organism evidence="1 2">
    <name type="scientific">Cuscuta epithymum</name>
    <dbReference type="NCBI Taxonomy" id="186058"/>
    <lineage>
        <taxon>Eukaryota</taxon>
        <taxon>Viridiplantae</taxon>
        <taxon>Streptophyta</taxon>
        <taxon>Embryophyta</taxon>
        <taxon>Tracheophyta</taxon>
        <taxon>Spermatophyta</taxon>
        <taxon>Magnoliopsida</taxon>
        <taxon>eudicotyledons</taxon>
        <taxon>Gunneridae</taxon>
        <taxon>Pentapetalae</taxon>
        <taxon>asterids</taxon>
        <taxon>lamiids</taxon>
        <taxon>Solanales</taxon>
        <taxon>Convolvulaceae</taxon>
        <taxon>Cuscuteae</taxon>
        <taxon>Cuscuta</taxon>
        <taxon>Cuscuta subgen. Cuscuta</taxon>
    </lineage>
</organism>
<dbReference type="EMBL" id="CAMAPF010001056">
    <property type="protein sequence ID" value="CAH9143745.1"/>
    <property type="molecule type" value="Genomic_DNA"/>
</dbReference>
<dbReference type="AlphaFoldDB" id="A0AAV0G748"/>
<comment type="caution">
    <text evidence="1">The sequence shown here is derived from an EMBL/GenBank/DDBJ whole genome shotgun (WGS) entry which is preliminary data.</text>
</comment>
<sequence length="134" mass="15192">MSPNLSLVRGIKFNFYLYDMKEDDGNGSEVASLCGDRNRLEDTSDVSHVEFVLWSLKPVPKKLVVIRGGIRTLDQTGPIQRIFFKFGLDQGQDWPSPISTPGCDQIRGWRVHRLSNYDCGRVGMLLHELIAILE</sequence>
<keyword evidence="2" id="KW-1185">Reference proteome</keyword>
<protein>
    <submittedName>
        <fullName evidence="1">Uncharacterized protein</fullName>
    </submittedName>
</protein>
<proteinExistence type="predicted"/>
<evidence type="ECO:0000313" key="1">
    <source>
        <dbReference type="EMBL" id="CAH9143745.1"/>
    </source>
</evidence>
<accession>A0AAV0G748</accession>